<dbReference type="SUPFAM" id="SSF54909">
    <property type="entry name" value="Dimeric alpha+beta barrel"/>
    <property type="match status" value="1"/>
</dbReference>
<dbReference type="InterPro" id="IPR007138">
    <property type="entry name" value="ABM_dom"/>
</dbReference>
<reference evidence="2 3" key="1">
    <citation type="journal article" date="2024" name="Chem. Sci.">
        <title>Discovery of megapolipeptins by genome mining of a Burkholderiales bacteria collection.</title>
        <authorList>
            <person name="Paulo B.S."/>
            <person name="Recchia M.J.J."/>
            <person name="Lee S."/>
            <person name="Fergusson C.H."/>
            <person name="Romanowski S.B."/>
            <person name="Hernandez A."/>
            <person name="Krull N."/>
            <person name="Liu D.Y."/>
            <person name="Cavanagh H."/>
            <person name="Bos A."/>
            <person name="Gray C.A."/>
            <person name="Murphy B.T."/>
            <person name="Linington R.G."/>
            <person name="Eustaquio A.S."/>
        </authorList>
    </citation>
    <scope>NUCLEOTIDE SEQUENCE [LARGE SCALE GENOMIC DNA]</scope>
    <source>
        <strain evidence="2 3">RL21-008-BIB-A</strain>
    </source>
</reference>
<dbReference type="PANTHER" id="PTHR33336:SF3">
    <property type="entry name" value="ABM DOMAIN-CONTAINING PROTEIN"/>
    <property type="match status" value="1"/>
</dbReference>
<accession>A0ABW9AIE4</accession>
<sequence>MAIVSVVAVITAKPGKREELLNIARANLAAVRAEEGCIEYSLAIDVDGFGPSQALYGADTFAFIEKWSSEDALRLHGKQPHMDDYREKSKDLIAARAVHVLKSAD</sequence>
<dbReference type="PANTHER" id="PTHR33336">
    <property type="entry name" value="QUINOL MONOOXYGENASE YGIN-RELATED"/>
    <property type="match status" value="1"/>
</dbReference>
<proteinExistence type="predicted"/>
<dbReference type="PROSITE" id="PS51725">
    <property type="entry name" value="ABM"/>
    <property type="match status" value="1"/>
</dbReference>
<dbReference type="InterPro" id="IPR050744">
    <property type="entry name" value="AI-2_Isomerase_LsrG"/>
</dbReference>
<dbReference type="RefSeq" id="WP_408160728.1">
    <property type="nucleotide sequence ID" value="NZ_JAQQFM010000016.1"/>
</dbReference>
<dbReference type="GO" id="GO:0004497">
    <property type="term" value="F:monooxygenase activity"/>
    <property type="evidence" value="ECO:0007669"/>
    <property type="project" value="UniProtKB-KW"/>
</dbReference>
<gene>
    <name evidence="2" type="ORF">PQR62_24680</name>
</gene>
<evidence type="ECO:0000259" key="1">
    <source>
        <dbReference type="PROSITE" id="PS51725"/>
    </source>
</evidence>
<organism evidence="2 3">
    <name type="scientific">Herbaspirillum lusitanum</name>
    <dbReference type="NCBI Taxonomy" id="213312"/>
    <lineage>
        <taxon>Bacteria</taxon>
        <taxon>Pseudomonadati</taxon>
        <taxon>Pseudomonadota</taxon>
        <taxon>Betaproteobacteria</taxon>
        <taxon>Burkholderiales</taxon>
        <taxon>Oxalobacteraceae</taxon>
        <taxon>Herbaspirillum</taxon>
    </lineage>
</organism>
<keyword evidence="2" id="KW-0503">Monooxygenase</keyword>
<dbReference type="EMBL" id="JAQQFM010000016">
    <property type="protein sequence ID" value="MFL9927493.1"/>
    <property type="molecule type" value="Genomic_DNA"/>
</dbReference>
<name>A0ABW9AIE4_9BURK</name>
<dbReference type="InterPro" id="IPR011008">
    <property type="entry name" value="Dimeric_a/b-barrel"/>
</dbReference>
<evidence type="ECO:0000313" key="3">
    <source>
        <dbReference type="Proteomes" id="UP001629246"/>
    </source>
</evidence>
<dbReference type="Proteomes" id="UP001629246">
    <property type="component" value="Unassembled WGS sequence"/>
</dbReference>
<evidence type="ECO:0000313" key="2">
    <source>
        <dbReference type="EMBL" id="MFL9927493.1"/>
    </source>
</evidence>
<comment type="caution">
    <text evidence="2">The sequence shown here is derived from an EMBL/GenBank/DDBJ whole genome shotgun (WGS) entry which is preliminary data.</text>
</comment>
<dbReference type="Gene3D" id="3.30.70.100">
    <property type="match status" value="1"/>
</dbReference>
<feature type="domain" description="ABM" evidence="1">
    <location>
        <begin position="4"/>
        <end position="101"/>
    </location>
</feature>
<keyword evidence="3" id="KW-1185">Reference proteome</keyword>
<protein>
    <submittedName>
        <fullName evidence="2">Quinol monooxygenase</fullName>
    </submittedName>
</protein>
<keyword evidence="2" id="KW-0560">Oxidoreductase</keyword>
<dbReference type="Pfam" id="PF03992">
    <property type="entry name" value="ABM"/>
    <property type="match status" value="1"/>
</dbReference>